<dbReference type="AlphaFoldDB" id="A0A6J5E3F7"/>
<name>A0A6J5E3F7_9BURK</name>
<protein>
    <submittedName>
        <fullName evidence="1">Uncharacterized protein</fullName>
    </submittedName>
</protein>
<dbReference type="RefSeq" id="WP_034200054.1">
    <property type="nucleotide sequence ID" value="NZ_CABVQD010000046.1"/>
</dbReference>
<reference evidence="1 2" key="1">
    <citation type="submission" date="2019-09" db="EMBL/GenBank/DDBJ databases">
        <authorList>
            <person name="Depoorter E."/>
        </authorList>
    </citation>
    <scope>NUCLEOTIDE SEQUENCE [LARGE SCALE GENOMIC DNA]</scope>
    <source>
        <strain evidence="1">LMG 30113</strain>
    </source>
</reference>
<sequence length="131" mass="14667">MIIDGKLKLLVRVLITGFAMFRFVTSSYAADAGRDCKGDVTVLFLANIDHGNGMTPDQAFEQLSPTWQGGEDEDEVDWGRLKRLIHLAYADRTYSQFGSESFATRMSNTCGTKNSFDPFNWNGKFPPGYSH</sequence>
<accession>A0A6J5E3F7</accession>
<evidence type="ECO:0000313" key="1">
    <source>
        <dbReference type="EMBL" id="VWC43987.1"/>
    </source>
</evidence>
<dbReference type="EMBL" id="CABVQD010000046">
    <property type="protein sequence ID" value="VWC43987.1"/>
    <property type="molecule type" value="Genomic_DNA"/>
</dbReference>
<organism evidence="1 2">
    <name type="scientific">Burkholderia paludis</name>
    <dbReference type="NCBI Taxonomy" id="1506587"/>
    <lineage>
        <taxon>Bacteria</taxon>
        <taxon>Pseudomonadati</taxon>
        <taxon>Pseudomonadota</taxon>
        <taxon>Betaproteobacteria</taxon>
        <taxon>Burkholderiales</taxon>
        <taxon>Burkholderiaceae</taxon>
        <taxon>Burkholderia</taxon>
        <taxon>Burkholderia cepacia complex</taxon>
    </lineage>
</organism>
<keyword evidence="2" id="KW-1185">Reference proteome</keyword>
<dbReference type="Proteomes" id="UP000494330">
    <property type="component" value="Unassembled WGS sequence"/>
</dbReference>
<proteinExistence type="predicted"/>
<evidence type="ECO:0000313" key="2">
    <source>
        <dbReference type="Proteomes" id="UP000494330"/>
    </source>
</evidence>
<gene>
    <name evidence="1" type="ORF">BPA30113_07144</name>
</gene>